<comment type="caution">
    <text evidence="2">The sequence shown here is derived from an EMBL/GenBank/DDBJ whole genome shotgun (WGS) entry which is preliminary data.</text>
</comment>
<dbReference type="Proteomes" id="UP001191082">
    <property type="component" value="Unassembled WGS sequence"/>
</dbReference>
<dbReference type="PROSITE" id="PS51257">
    <property type="entry name" value="PROKAR_LIPOPROTEIN"/>
    <property type="match status" value="1"/>
</dbReference>
<evidence type="ECO:0000313" key="3">
    <source>
        <dbReference type="Proteomes" id="UP001191082"/>
    </source>
</evidence>
<organism evidence="2 3">
    <name type="scientific">Arenibacterium halophilum</name>
    <dbReference type="NCBI Taxonomy" id="2583821"/>
    <lineage>
        <taxon>Bacteria</taxon>
        <taxon>Pseudomonadati</taxon>
        <taxon>Pseudomonadota</taxon>
        <taxon>Alphaproteobacteria</taxon>
        <taxon>Rhodobacterales</taxon>
        <taxon>Paracoccaceae</taxon>
        <taxon>Arenibacterium</taxon>
    </lineage>
</organism>
<protein>
    <submittedName>
        <fullName evidence="2">Oxidoreductase</fullName>
    </submittedName>
</protein>
<accession>A0ABY2X749</accession>
<dbReference type="InterPro" id="IPR036374">
    <property type="entry name" value="OxRdtase_Mopterin-bd_sf"/>
</dbReference>
<proteinExistence type="predicted"/>
<feature type="chain" id="PRO_5046328508" evidence="1">
    <location>
        <begin position="24"/>
        <end position="170"/>
    </location>
</feature>
<sequence>MFQIRFASIATLSAACVAAPLWAADLATPTGEVLLTVSGAISVTNGGETARFDRAMLEQLGAVTIETETIWTEGEQTFTGVPLSRLMDAVAGTGDSLNATAINDYTVAIPREDWVDDGPIVAYLNNGEPMSVRGKGPLWIVYPYDTHPEYQSEVIYSRSIWQLDRIVVEN</sequence>
<keyword evidence="3" id="KW-1185">Reference proteome</keyword>
<evidence type="ECO:0000256" key="1">
    <source>
        <dbReference type="SAM" id="SignalP"/>
    </source>
</evidence>
<reference evidence="2 3" key="1">
    <citation type="submission" date="2019-05" db="EMBL/GenBank/DDBJ databases">
        <title>Marivita sp. nov. isolated from sea sediment.</title>
        <authorList>
            <person name="Kim W."/>
        </authorList>
    </citation>
    <scope>NUCLEOTIDE SEQUENCE [LARGE SCALE GENOMIC DNA]</scope>
    <source>
        <strain evidence="2 3">CAU 1492</strain>
    </source>
</reference>
<name>A0ABY2X749_9RHOB</name>
<gene>
    <name evidence="2" type="ORF">FGK64_15100</name>
</gene>
<evidence type="ECO:0000313" key="2">
    <source>
        <dbReference type="EMBL" id="TMV11601.1"/>
    </source>
</evidence>
<dbReference type="Gene3D" id="3.90.420.10">
    <property type="entry name" value="Oxidoreductase, molybdopterin-binding domain"/>
    <property type="match status" value="1"/>
</dbReference>
<keyword evidence="1" id="KW-0732">Signal</keyword>
<dbReference type="RefSeq" id="WP_138864666.1">
    <property type="nucleotide sequence ID" value="NZ_VCPC01000003.1"/>
</dbReference>
<dbReference type="SUPFAM" id="SSF56524">
    <property type="entry name" value="Oxidoreductase molybdopterin-binding domain"/>
    <property type="match status" value="1"/>
</dbReference>
<dbReference type="EMBL" id="VCPC01000003">
    <property type="protein sequence ID" value="TMV11601.1"/>
    <property type="molecule type" value="Genomic_DNA"/>
</dbReference>
<feature type="signal peptide" evidence="1">
    <location>
        <begin position="1"/>
        <end position="23"/>
    </location>
</feature>